<reference evidence="1 2" key="1">
    <citation type="submission" date="2019-07" db="EMBL/GenBank/DDBJ databases">
        <authorList>
            <person name="Gao M."/>
            <person name="Bai C."/>
            <person name="Tong Y."/>
        </authorList>
    </citation>
    <scope>NUCLEOTIDE SEQUENCE [LARGE SCALE GENOMIC DNA]</scope>
</reference>
<dbReference type="EMBL" id="MN176572">
    <property type="protein sequence ID" value="QEQ50366.1"/>
    <property type="molecule type" value="Genomic_DNA"/>
</dbReference>
<name>A0A5J6CUA1_9CAUD</name>
<proteinExistence type="predicted"/>
<accession>A0A5J6CUA1</accession>
<organism evidence="1 2">
    <name type="scientific">Klebsiella phage vB_KpnP_IME308</name>
    <dbReference type="NCBI Taxonomy" id="2601648"/>
    <lineage>
        <taxon>Viruses</taxon>
        <taxon>Duplodnaviria</taxon>
        <taxon>Heunggongvirae</taxon>
        <taxon>Uroviricota</taxon>
        <taxon>Caudoviricetes</taxon>
        <taxon>Autographivirales</taxon>
        <taxon>Autoscriptoviridae</taxon>
        <taxon>Slopekvirinae</taxon>
        <taxon>Drulisvirus</taxon>
        <taxon>Drulisvirus IME308</taxon>
    </lineage>
</organism>
<dbReference type="Proteomes" id="UP000322350">
    <property type="component" value="Segment"/>
</dbReference>
<keyword evidence="2" id="KW-1185">Reference proteome</keyword>
<sequence length="74" mass="8688">MCHFMCERVPGLGGSKCKVRGNTHGLVPQQRKHIVHCSPSEWCHMMWQKAVERGDERSAKNYLEMYNLWVSRNQ</sequence>
<evidence type="ECO:0000313" key="1">
    <source>
        <dbReference type="EMBL" id="QEQ50366.1"/>
    </source>
</evidence>
<evidence type="ECO:0000313" key="2">
    <source>
        <dbReference type="Proteomes" id="UP000322350"/>
    </source>
</evidence>
<protein>
    <submittedName>
        <fullName evidence="1">Uncharacterized protein</fullName>
    </submittedName>
</protein>